<evidence type="ECO:0000256" key="1">
    <source>
        <dbReference type="SAM" id="MobiDB-lite"/>
    </source>
</evidence>
<gene>
    <name evidence="2" type="ORF">HCN56_00745</name>
</gene>
<organism evidence="2 3">
    <name type="scientific">Streptomyces lonarensis</name>
    <dbReference type="NCBI Taxonomy" id="700599"/>
    <lineage>
        <taxon>Bacteria</taxon>
        <taxon>Bacillati</taxon>
        <taxon>Actinomycetota</taxon>
        <taxon>Actinomycetes</taxon>
        <taxon>Kitasatosporales</taxon>
        <taxon>Streptomycetaceae</taxon>
        <taxon>Streptomyces</taxon>
    </lineage>
</organism>
<evidence type="ECO:0000313" key="2">
    <source>
        <dbReference type="EMBL" id="NJQ04141.1"/>
    </source>
</evidence>
<evidence type="ECO:0000313" key="3">
    <source>
        <dbReference type="Proteomes" id="UP000578686"/>
    </source>
</evidence>
<accession>A0A7X6HX16</accession>
<dbReference type="Proteomes" id="UP000578686">
    <property type="component" value="Unassembled WGS sequence"/>
</dbReference>
<dbReference type="EMBL" id="JAAVJD010000002">
    <property type="protein sequence ID" value="NJQ04141.1"/>
    <property type="molecule type" value="Genomic_DNA"/>
</dbReference>
<feature type="compositionally biased region" description="Acidic residues" evidence="1">
    <location>
        <begin position="42"/>
        <end position="58"/>
    </location>
</feature>
<reference evidence="2 3" key="1">
    <citation type="submission" date="2020-03" db="EMBL/GenBank/DDBJ databases">
        <title>Draft genome of Streptomyces sp. ventii, isolated from the Axial Seamount in the Pacific Ocean, and resequencing of the two type strains Streptomyces lonarensis strain NCL 716 and Streptomyces bohaiensis strain 11A07.</title>
        <authorList>
            <person name="Loughran R.M."/>
            <person name="Pfannmuller K.M."/>
            <person name="Wasson B.J."/>
            <person name="Deadmond M.C."/>
            <person name="Paddock B.E."/>
            <person name="Koyack M.J."/>
            <person name="Gallegos D.A."/>
            <person name="Mitchell E.A."/>
            <person name="Ushijima B."/>
            <person name="Saw J.H."/>
            <person name="Mcphail K.L."/>
            <person name="Videau P."/>
        </authorList>
    </citation>
    <scope>NUCLEOTIDE SEQUENCE [LARGE SCALE GENOMIC DNA]</scope>
    <source>
        <strain evidence="2 3">NCL716</strain>
    </source>
</reference>
<sequence length="200" mass="20040">MKIRLAGPALAAAVMLLAAGCGSSDDSSDDAATEETGASEQGDGEESEDADEEDDADDAAGGGTGAIAGIWGSVSGADTLLQIGDDGLATLLTSDDACLGGAQSMGDHSMISLQCSVATGYSSGEATLNGEALTVGWESGETVYERIADQAVDLAELNLGELGLEELEGIDLDNIDFEGFDIDELESLLPGSIGGPGDDD</sequence>
<dbReference type="AlphaFoldDB" id="A0A7X6HX16"/>
<feature type="region of interest" description="Disordered" evidence="1">
    <location>
        <begin position="21"/>
        <end position="62"/>
    </location>
</feature>
<protein>
    <recommendedName>
        <fullName evidence="4">Lipoprotein</fullName>
    </recommendedName>
</protein>
<dbReference type="RefSeq" id="WP_167967441.1">
    <property type="nucleotide sequence ID" value="NZ_BHZG01000014.1"/>
</dbReference>
<comment type="caution">
    <text evidence="2">The sequence shown here is derived from an EMBL/GenBank/DDBJ whole genome shotgun (WGS) entry which is preliminary data.</text>
</comment>
<keyword evidence="3" id="KW-1185">Reference proteome</keyword>
<proteinExistence type="predicted"/>
<dbReference type="PROSITE" id="PS51257">
    <property type="entry name" value="PROKAR_LIPOPROTEIN"/>
    <property type="match status" value="1"/>
</dbReference>
<evidence type="ECO:0008006" key="4">
    <source>
        <dbReference type="Google" id="ProtNLM"/>
    </source>
</evidence>
<name>A0A7X6HX16_9ACTN</name>